<feature type="non-terminal residue" evidence="2">
    <location>
        <position position="78"/>
    </location>
</feature>
<organism evidence="2">
    <name type="scientific">uncultured Gemmatimonadaceae bacterium</name>
    <dbReference type="NCBI Taxonomy" id="246130"/>
    <lineage>
        <taxon>Bacteria</taxon>
        <taxon>Pseudomonadati</taxon>
        <taxon>Gemmatimonadota</taxon>
        <taxon>Gemmatimonadia</taxon>
        <taxon>Gemmatimonadales</taxon>
        <taxon>Gemmatimonadaceae</taxon>
        <taxon>environmental samples</taxon>
    </lineage>
</organism>
<keyword evidence="2" id="KW-0378">Hydrolase</keyword>
<proteinExistence type="predicted"/>
<protein>
    <submittedName>
        <fullName evidence="2">tRNA-specific adenosine-34 deaminase</fullName>
        <ecNumber evidence="2">3.5.4.33</ecNumber>
    </submittedName>
</protein>
<dbReference type="InterPro" id="IPR016193">
    <property type="entry name" value="Cytidine_deaminase-like"/>
</dbReference>
<dbReference type="Pfam" id="PF00383">
    <property type="entry name" value="dCMP_cyt_deam_1"/>
    <property type="match status" value="1"/>
</dbReference>
<dbReference type="InterPro" id="IPR002125">
    <property type="entry name" value="CMP_dCMP_dom"/>
</dbReference>
<dbReference type="PROSITE" id="PS51747">
    <property type="entry name" value="CYT_DCMP_DEAMINASES_2"/>
    <property type="match status" value="1"/>
</dbReference>
<feature type="domain" description="CMP/dCMP-type deaminase" evidence="1">
    <location>
        <begin position="3"/>
        <end position="78"/>
    </location>
</feature>
<accession>A0A6J4M368</accession>
<gene>
    <name evidence="2" type="ORF">AVDCRST_MAG40-2785</name>
</gene>
<name>A0A6J4M368_9BACT</name>
<dbReference type="Gene3D" id="3.40.140.10">
    <property type="entry name" value="Cytidine Deaminase, domain 2"/>
    <property type="match status" value="1"/>
</dbReference>
<dbReference type="PANTHER" id="PTHR11079:SF202">
    <property type="entry name" value="TRNA-SPECIFIC ADENOSINE DEAMINASE"/>
    <property type="match status" value="1"/>
</dbReference>
<dbReference type="SUPFAM" id="SSF53927">
    <property type="entry name" value="Cytidine deaminase-like"/>
    <property type="match status" value="1"/>
</dbReference>
<reference evidence="2" key="1">
    <citation type="submission" date="2020-02" db="EMBL/GenBank/DDBJ databases">
        <authorList>
            <person name="Meier V. D."/>
        </authorList>
    </citation>
    <scope>NUCLEOTIDE SEQUENCE</scope>
    <source>
        <strain evidence="2">AVDCRST_MAG40</strain>
    </source>
</reference>
<evidence type="ECO:0000313" key="2">
    <source>
        <dbReference type="EMBL" id="CAA9348798.1"/>
    </source>
</evidence>
<dbReference type="GO" id="GO:0002100">
    <property type="term" value="P:tRNA wobble adenosine to inosine editing"/>
    <property type="evidence" value="ECO:0007669"/>
    <property type="project" value="TreeGrafter"/>
</dbReference>
<dbReference type="PANTHER" id="PTHR11079">
    <property type="entry name" value="CYTOSINE DEAMINASE FAMILY MEMBER"/>
    <property type="match status" value="1"/>
</dbReference>
<dbReference type="AlphaFoldDB" id="A0A6J4M368"/>
<dbReference type="EMBL" id="CADCTX010000775">
    <property type="protein sequence ID" value="CAA9348798.1"/>
    <property type="molecule type" value="Genomic_DNA"/>
</dbReference>
<sequence length="78" mass="7815">MPALDDEGMRAALAAATAAGAAGEVPVGAVVMRDGAVLVAAGNRTVRDQDPTAHAELLAIRQAAALVGSWRLAGCTLY</sequence>
<dbReference type="EC" id="3.5.4.33" evidence="2"/>
<evidence type="ECO:0000259" key="1">
    <source>
        <dbReference type="PROSITE" id="PS51747"/>
    </source>
</evidence>
<dbReference type="GO" id="GO:0052717">
    <property type="term" value="F:tRNA-specific adenosine-34 deaminase activity"/>
    <property type="evidence" value="ECO:0007669"/>
    <property type="project" value="UniProtKB-EC"/>
</dbReference>